<dbReference type="InterPro" id="IPR016162">
    <property type="entry name" value="Ald_DH_N"/>
</dbReference>
<dbReference type="STRING" id="1891675.B1H58_05280"/>
<dbReference type="InterPro" id="IPR010102">
    <property type="entry name" value="Succ_semiAld_DH"/>
</dbReference>
<dbReference type="EMBL" id="CP019706">
    <property type="protein sequence ID" value="ARJ41482.1"/>
    <property type="molecule type" value="Genomic_DNA"/>
</dbReference>
<name>A0A1W6B332_9GAMM</name>
<protein>
    <submittedName>
        <fullName evidence="6">Succinate-semialdehyde dehydrogenase (NADP(+))</fullName>
    </submittedName>
</protein>
<gene>
    <name evidence="6" type="primary">gabD</name>
    <name evidence="6" type="ORF">B1H58_05280</name>
</gene>
<dbReference type="Gene3D" id="3.40.605.10">
    <property type="entry name" value="Aldehyde Dehydrogenase, Chain A, domain 1"/>
    <property type="match status" value="1"/>
</dbReference>
<dbReference type="Gene3D" id="3.40.309.10">
    <property type="entry name" value="Aldehyde Dehydrogenase, Chain A, domain 2"/>
    <property type="match status" value="1"/>
</dbReference>
<dbReference type="Pfam" id="PF00171">
    <property type="entry name" value="Aldedh"/>
    <property type="match status" value="1"/>
</dbReference>
<evidence type="ECO:0000256" key="4">
    <source>
        <dbReference type="RuleBase" id="RU003345"/>
    </source>
</evidence>
<accession>A0A1W6B332</accession>
<organism evidence="6 7">
    <name type="scientific">Pantoea alhagi</name>
    <dbReference type="NCBI Taxonomy" id="1891675"/>
    <lineage>
        <taxon>Bacteria</taxon>
        <taxon>Pseudomonadati</taxon>
        <taxon>Pseudomonadota</taxon>
        <taxon>Gammaproteobacteria</taxon>
        <taxon>Enterobacterales</taxon>
        <taxon>Erwiniaceae</taxon>
        <taxon>Pantoea</taxon>
    </lineage>
</organism>
<dbReference type="FunFam" id="3.40.309.10:FF:000004">
    <property type="entry name" value="Succinate-semialdehyde dehydrogenase I"/>
    <property type="match status" value="1"/>
</dbReference>
<evidence type="ECO:0000313" key="7">
    <source>
        <dbReference type="Proteomes" id="UP000192900"/>
    </source>
</evidence>
<reference evidence="6 7" key="1">
    <citation type="submission" date="2017-02" db="EMBL/GenBank/DDBJ databases">
        <title>Complete genome sequence of the drought resistance-promoting endophyte Pantoea alhagi LTYR-11Z.</title>
        <authorList>
            <person name="Zhang L."/>
        </authorList>
    </citation>
    <scope>NUCLEOTIDE SEQUENCE [LARGE SCALE GENOMIC DNA]</scope>
    <source>
        <strain evidence="6 7">LTYR-11Z</strain>
    </source>
</reference>
<dbReference type="Proteomes" id="UP000192900">
    <property type="component" value="Chromosome"/>
</dbReference>
<evidence type="ECO:0000313" key="6">
    <source>
        <dbReference type="EMBL" id="ARJ41482.1"/>
    </source>
</evidence>
<dbReference type="OrthoDB" id="9812625at2"/>
<dbReference type="CDD" id="cd07103">
    <property type="entry name" value="ALDH_F5_SSADH_GabD"/>
    <property type="match status" value="1"/>
</dbReference>
<dbReference type="InterPro" id="IPR015590">
    <property type="entry name" value="Aldehyde_DH_dom"/>
</dbReference>
<dbReference type="PANTHER" id="PTHR43353:SF5">
    <property type="entry name" value="SUCCINATE-SEMIALDEHYDE DEHYDROGENASE, MITOCHONDRIAL"/>
    <property type="match status" value="1"/>
</dbReference>
<evidence type="ECO:0000256" key="1">
    <source>
        <dbReference type="ARBA" id="ARBA00009986"/>
    </source>
</evidence>
<dbReference type="PROSITE" id="PS00687">
    <property type="entry name" value="ALDEHYDE_DEHYDR_GLU"/>
    <property type="match status" value="1"/>
</dbReference>
<feature type="domain" description="Aldehyde dehydrogenase" evidence="5">
    <location>
        <begin position="25"/>
        <end position="477"/>
    </location>
</feature>
<sequence length="483" mass="51902">MTHSLQDHELFQTGCLINGQWQNLSETFEVLNPATGEAIARVAKGGKRETEQAIAAAGQAFPAWRALAAKQRSEILYRWYQLIIENKSWLGQLMTAEQGKPLKEAEGEVEYAASFIQWFAEQAKRVNGEIIPPAKSGARILVTREPVGVVAAITPWNFPMAMLTRKLGPALAAGCTGIIKPANNTPLSAFALLALAQKAGVPDGVLNGVAGDTHAISDAIMASGAVRKISFTGSTAVGKTLMRNAAETMKKISMELGGNAPYIVFEDADIEAAVKGAIANKFRNAGQVCVSVNRFFIHDAVYERFVERLAEEVNKLKVGNGMEEGVVVGPLINHAAVEKVEEHVKDAQAKGGRIVTGGARHALGGNFWQPTVIAEASEEMKLAHEETFGPVAACFRFTDEDEVIRRANATEYGLAAYFYTQNLQRIFRVSSALESGMIGINECAVSTELAPFGGVKESGLGREGSVLGMEEYLEVKALHIGGL</sequence>
<evidence type="ECO:0000256" key="2">
    <source>
        <dbReference type="ARBA" id="ARBA00023002"/>
    </source>
</evidence>
<keyword evidence="2 4" id="KW-0560">Oxidoreductase</keyword>
<dbReference type="PANTHER" id="PTHR43353">
    <property type="entry name" value="SUCCINATE-SEMIALDEHYDE DEHYDROGENASE, MITOCHONDRIAL"/>
    <property type="match status" value="1"/>
</dbReference>
<evidence type="ECO:0000259" key="5">
    <source>
        <dbReference type="Pfam" id="PF00171"/>
    </source>
</evidence>
<dbReference type="FunFam" id="3.40.605.10:FF:000005">
    <property type="entry name" value="Succinate-semialdehyde dehydrogenase I"/>
    <property type="match status" value="1"/>
</dbReference>
<dbReference type="InterPro" id="IPR016161">
    <property type="entry name" value="Ald_DH/histidinol_DH"/>
</dbReference>
<evidence type="ECO:0000256" key="3">
    <source>
        <dbReference type="PROSITE-ProRule" id="PRU10007"/>
    </source>
</evidence>
<comment type="similarity">
    <text evidence="1 4">Belongs to the aldehyde dehydrogenase family.</text>
</comment>
<dbReference type="KEGG" id="palh:B1H58_05280"/>
<dbReference type="GO" id="GO:0004777">
    <property type="term" value="F:succinate-semialdehyde dehydrogenase (NAD+) activity"/>
    <property type="evidence" value="ECO:0007669"/>
    <property type="project" value="TreeGrafter"/>
</dbReference>
<feature type="active site" evidence="3">
    <location>
        <position position="255"/>
    </location>
</feature>
<dbReference type="RefSeq" id="WP_085068375.1">
    <property type="nucleotide sequence ID" value="NZ_CP019706.1"/>
</dbReference>
<dbReference type="SUPFAM" id="SSF53720">
    <property type="entry name" value="ALDH-like"/>
    <property type="match status" value="1"/>
</dbReference>
<dbReference type="InterPro" id="IPR016163">
    <property type="entry name" value="Ald_DH_C"/>
</dbReference>
<dbReference type="NCBIfam" id="TIGR01780">
    <property type="entry name" value="SSADH"/>
    <property type="match status" value="1"/>
</dbReference>
<dbReference type="InterPro" id="IPR029510">
    <property type="entry name" value="Ald_DH_CS_GLU"/>
</dbReference>
<dbReference type="GO" id="GO:0009450">
    <property type="term" value="P:gamma-aminobutyric acid catabolic process"/>
    <property type="evidence" value="ECO:0007669"/>
    <property type="project" value="InterPro"/>
</dbReference>
<dbReference type="AlphaFoldDB" id="A0A1W6B332"/>
<keyword evidence="7" id="KW-1185">Reference proteome</keyword>
<proteinExistence type="inferred from homology"/>
<dbReference type="InterPro" id="IPR050740">
    <property type="entry name" value="Aldehyde_DH_Superfamily"/>
</dbReference>